<feature type="transmembrane region" description="Helical" evidence="8">
    <location>
        <begin position="152"/>
        <end position="175"/>
    </location>
</feature>
<dbReference type="EMBL" id="JANKHG010000014">
    <property type="protein sequence ID" value="MCR2745598.1"/>
    <property type="molecule type" value="Genomic_DNA"/>
</dbReference>
<evidence type="ECO:0000313" key="9">
    <source>
        <dbReference type="EMBL" id="MCR2745598.1"/>
    </source>
</evidence>
<feature type="transmembrane region" description="Helical" evidence="8">
    <location>
        <begin position="115"/>
        <end position="140"/>
    </location>
</feature>
<dbReference type="RefSeq" id="WP_257510845.1">
    <property type="nucleotide sequence ID" value="NZ_JANKHG010000014.1"/>
</dbReference>
<comment type="caution">
    <text evidence="9">The sequence shown here is derived from an EMBL/GenBank/DDBJ whole genome shotgun (WGS) entry which is preliminary data.</text>
</comment>
<dbReference type="Pfam" id="PF00474">
    <property type="entry name" value="SSF"/>
    <property type="match status" value="1"/>
</dbReference>
<dbReference type="Gene3D" id="1.20.1730.10">
    <property type="entry name" value="Sodium/glucose cotransporter"/>
    <property type="match status" value="1"/>
</dbReference>
<evidence type="ECO:0000256" key="6">
    <source>
        <dbReference type="ARBA" id="ARBA00023136"/>
    </source>
</evidence>
<evidence type="ECO:0000256" key="1">
    <source>
        <dbReference type="ARBA" id="ARBA00004141"/>
    </source>
</evidence>
<dbReference type="CDD" id="cd11474">
    <property type="entry name" value="SLC5sbd_CHT"/>
    <property type="match status" value="1"/>
</dbReference>
<comment type="similarity">
    <text evidence="2 7">Belongs to the sodium:solute symporter (SSF) (TC 2.A.21) family.</text>
</comment>
<dbReference type="PROSITE" id="PS50283">
    <property type="entry name" value="NA_SOLUT_SYMP_3"/>
    <property type="match status" value="1"/>
</dbReference>
<feature type="transmembrane region" description="Helical" evidence="8">
    <location>
        <begin position="263"/>
        <end position="286"/>
    </location>
</feature>
<feature type="transmembrane region" description="Helical" evidence="8">
    <location>
        <begin position="360"/>
        <end position="381"/>
    </location>
</feature>
<protein>
    <submittedName>
        <fullName evidence="9">Sodium:solute symporter family protein</fullName>
    </submittedName>
</protein>
<evidence type="ECO:0000256" key="4">
    <source>
        <dbReference type="ARBA" id="ARBA00022692"/>
    </source>
</evidence>
<sequence>MLLASVVAYLLVSVFIGLYVARNVKNTADYAVAGRNLSLPIVTATVFATWFGSETVLGISSTFVEEGMIGIIADPFGAATCLILAGLFIAPKIYRLNLLTLGDYYRVRYNRAVEVFCSACIVVSYLGWVAAQITALGLIFNVLTDGAVSQEWGMVIGAAVVLVYTLFGGMLSVAVLDFIQMLVIVAGLFYIVWIVADLAGGVGTVVAHAEAAGKLQLFPDEFSYVLWVPFVGAFLTMAFGSLPQQDIFQRISSAKNEKTAVRGAVLGGSLYFFIAFIPVFLAYGAIMIDPAVFSAMVAEDSQMVLPNLVLMHTPVFAQIIFFGALISAIMSTSSATLLAPSVSFAENIVKNIYPKMDDKALLLTMRVSVFVFTIIVVAFAINSESSIFEMVKSAYEITLAAAFVPLVMGLYWKRATSQGAVWSIIVGVSSWLIAKNFFPSEIWPPLLLGMVLGFVAMIIASLLPQWIEHRPALRDGVVHPH</sequence>
<evidence type="ECO:0000313" key="10">
    <source>
        <dbReference type="Proteomes" id="UP001165267"/>
    </source>
</evidence>
<evidence type="ECO:0000256" key="2">
    <source>
        <dbReference type="ARBA" id="ARBA00006434"/>
    </source>
</evidence>
<name>A0ABT1XEB1_9BURK</name>
<keyword evidence="5 8" id="KW-1133">Transmembrane helix</keyword>
<comment type="subcellular location">
    <subcellularLocation>
        <location evidence="1">Membrane</location>
        <topology evidence="1">Multi-pass membrane protein</topology>
    </subcellularLocation>
</comment>
<evidence type="ECO:0000256" key="5">
    <source>
        <dbReference type="ARBA" id="ARBA00022989"/>
    </source>
</evidence>
<feature type="transmembrane region" description="Helical" evidence="8">
    <location>
        <begin position="315"/>
        <end position="339"/>
    </location>
</feature>
<dbReference type="InterPro" id="IPR038377">
    <property type="entry name" value="Na/Glc_symporter_sf"/>
</dbReference>
<dbReference type="InterPro" id="IPR001734">
    <property type="entry name" value="Na/solute_symporter"/>
</dbReference>
<proteinExistence type="inferred from homology"/>
<evidence type="ECO:0000256" key="8">
    <source>
        <dbReference type="SAM" id="Phobius"/>
    </source>
</evidence>
<dbReference type="Proteomes" id="UP001165267">
    <property type="component" value="Unassembled WGS sequence"/>
</dbReference>
<feature type="transmembrane region" description="Helical" evidence="8">
    <location>
        <begin position="182"/>
        <end position="202"/>
    </location>
</feature>
<feature type="transmembrane region" description="Helical" evidence="8">
    <location>
        <begin position="72"/>
        <end position="94"/>
    </location>
</feature>
<organism evidence="9 10">
    <name type="scientific">Limnobacter parvus</name>
    <dbReference type="NCBI Taxonomy" id="2939690"/>
    <lineage>
        <taxon>Bacteria</taxon>
        <taxon>Pseudomonadati</taxon>
        <taxon>Pseudomonadota</taxon>
        <taxon>Betaproteobacteria</taxon>
        <taxon>Burkholderiales</taxon>
        <taxon>Burkholderiaceae</taxon>
        <taxon>Limnobacter</taxon>
    </lineage>
</organism>
<feature type="transmembrane region" description="Helical" evidence="8">
    <location>
        <begin position="419"/>
        <end position="438"/>
    </location>
</feature>
<reference evidence="9" key="1">
    <citation type="submission" date="2022-07" db="EMBL/GenBank/DDBJ databases">
        <authorList>
            <person name="Xamxidin M."/>
        </authorList>
    </citation>
    <scope>NUCLEOTIDE SEQUENCE</scope>
    <source>
        <strain evidence="9">YS8-69</strain>
    </source>
</reference>
<dbReference type="PANTHER" id="PTHR48086:SF7">
    <property type="entry name" value="SODIUM-SOLUTE SYMPORTER-RELATED"/>
    <property type="match status" value="1"/>
</dbReference>
<accession>A0ABT1XEB1</accession>
<dbReference type="PANTHER" id="PTHR48086">
    <property type="entry name" value="SODIUM/PROLINE SYMPORTER-RELATED"/>
    <property type="match status" value="1"/>
</dbReference>
<keyword evidence="6 8" id="KW-0472">Membrane</keyword>
<feature type="transmembrane region" description="Helical" evidence="8">
    <location>
        <begin position="222"/>
        <end position="242"/>
    </location>
</feature>
<keyword evidence="3" id="KW-0813">Transport</keyword>
<evidence type="ECO:0000256" key="3">
    <source>
        <dbReference type="ARBA" id="ARBA00022448"/>
    </source>
</evidence>
<feature type="transmembrane region" description="Helical" evidence="8">
    <location>
        <begin position="6"/>
        <end position="24"/>
    </location>
</feature>
<dbReference type="InterPro" id="IPR050277">
    <property type="entry name" value="Sodium:Solute_Symporter"/>
</dbReference>
<feature type="transmembrane region" description="Helical" evidence="8">
    <location>
        <begin position="393"/>
        <end position="412"/>
    </location>
</feature>
<keyword evidence="4 8" id="KW-0812">Transmembrane</keyword>
<gene>
    <name evidence="9" type="ORF">NSP04_02935</name>
</gene>
<keyword evidence="10" id="KW-1185">Reference proteome</keyword>
<evidence type="ECO:0000256" key="7">
    <source>
        <dbReference type="RuleBase" id="RU362091"/>
    </source>
</evidence>
<feature type="transmembrane region" description="Helical" evidence="8">
    <location>
        <begin position="444"/>
        <end position="464"/>
    </location>
</feature>
<feature type="transmembrane region" description="Helical" evidence="8">
    <location>
        <begin position="36"/>
        <end position="52"/>
    </location>
</feature>